<keyword evidence="2" id="KW-1133">Transmembrane helix</keyword>
<dbReference type="Gene3D" id="1.20.1480.30">
    <property type="entry name" value="Designed four-helix bundle protein"/>
    <property type="match status" value="1"/>
</dbReference>
<keyword evidence="1" id="KW-0175">Coiled coil</keyword>
<keyword evidence="2" id="KW-0812">Transmembrane</keyword>
<dbReference type="OrthoDB" id="544175at2759"/>
<evidence type="ECO:0000313" key="4">
    <source>
        <dbReference type="EMBL" id="PXF44838.1"/>
    </source>
</evidence>
<organism evidence="4 5">
    <name type="scientific">Gracilariopsis chorda</name>
    <dbReference type="NCBI Taxonomy" id="448386"/>
    <lineage>
        <taxon>Eukaryota</taxon>
        <taxon>Rhodophyta</taxon>
        <taxon>Florideophyceae</taxon>
        <taxon>Rhodymeniophycidae</taxon>
        <taxon>Gracilariales</taxon>
        <taxon>Gracilariaceae</taxon>
        <taxon>Gracilariopsis</taxon>
    </lineage>
</organism>
<gene>
    <name evidence="4" type="ORF">BWQ96_05421</name>
</gene>
<dbReference type="PANTHER" id="PTHR46667:SF6">
    <property type="entry name" value="OS01G0185100 PROTEIN"/>
    <property type="match status" value="1"/>
</dbReference>
<sequence length="316" mass="33849">MAAIGVRTLAVLFGAGFSGSYVYNHMDKARVVAARILRQVEHEVASDANATSAATAPPSASAESAQLDTLSRQLASLSQEVNRSRSDHLLIMPSYKGSLATITDIFNLVGWAVAAVSVGGVVYYVAYRKKFKLTDLAWVSQSTFQGTVDAMQKGITRVSGALGAVKRDITRRFRQMEVHVDRVQTTLGKQIEQDVGAVKDGVAEVGDEVAGVRNALGDVNQRIDQLDNKIDYATNGIVALVKALSSVAPDRIKPGSPFYDLKKFADLSDTNPANSGMLRHRLSTGGLRGLLVGEGGTEKDVANKRNSLDMKNAIVQ</sequence>
<accession>A0A2V3IRU4</accession>
<keyword evidence="2" id="KW-0472">Membrane</keyword>
<dbReference type="InterPro" id="IPR012458">
    <property type="entry name" value="DUF1664"/>
</dbReference>
<name>A0A2V3IRU4_9FLOR</name>
<feature type="coiled-coil region" evidence="1">
    <location>
        <begin position="60"/>
        <end position="87"/>
    </location>
</feature>
<proteinExistence type="predicted"/>
<dbReference type="AlphaFoldDB" id="A0A2V3IRU4"/>
<dbReference type="Pfam" id="PF07889">
    <property type="entry name" value="DUF1664"/>
    <property type="match status" value="1"/>
</dbReference>
<evidence type="ECO:0000256" key="1">
    <source>
        <dbReference type="SAM" id="Coils"/>
    </source>
</evidence>
<comment type="caution">
    <text evidence="4">The sequence shown here is derived from an EMBL/GenBank/DDBJ whole genome shotgun (WGS) entry which is preliminary data.</text>
</comment>
<reference evidence="4 5" key="1">
    <citation type="journal article" date="2018" name="Mol. Biol. Evol.">
        <title>Analysis of the draft genome of the red seaweed Gracilariopsis chorda provides insights into genome size evolution in Rhodophyta.</title>
        <authorList>
            <person name="Lee J."/>
            <person name="Yang E.C."/>
            <person name="Graf L."/>
            <person name="Yang J.H."/>
            <person name="Qiu H."/>
            <person name="Zel Zion U."/>
            <person name="Chan C.X."/>
            <person name="Stephens T.G."/>
            <person name="Weber A.P.M."/>
            <person name="Boo G.H."/>
            <person name="Boo S.M."/>
            <person name="Kim K.M."/>
            <person name="Shin Y."/>
            <person name="Jung M."/>
            <person name="Lee S.J."/>
            <person name="Yim H.S."/>
            <person name="Lee J.H."/>
            <person name="Bhattacharya D."/>
            <person name="Yoon H.S."/>
        </authorList>
    </citation>
    <scope>NUCLEOTIDE SEQUENCE [LARGE SCALE GENOMIC DNA]</scope>
    <source>
        <strain evidence="4 5">SKKU-2015</strain>
        <tissue evidence="4">Whole body</tissue>
    </source>
</reference>
<feature type="domain" description="DUF1664" evidence="3">
    <location>
        <begin position="112"/>
        <end position="229"/>
    </location>
</feature>
<dbReference type="EMBL" id="NBIV01000080">
    <property type="protein sequence ID" value="PXF44838.1"/>
    <property type="molecule type" value="Genomic_DNA"/>
</dbReference>
<evidence type="ECO:0000259" key="3">
    <source>
        <dbReference type="Pfam" id="PF07889"/>
    </source>
</evidence>
<evidence type="ECO:0000256" key="2">
    <source>
        <dbReference type="SAM" id="Phobius"/>
    </source>
</evidence>
<dbReference type="Proteomes" id="UP000247409">
    <property type="component" value="Unassembled WGS sequence"/>
</dbReference>
<protein>
    <recommendedName>
        <fullName evidence="3">DUF1664 domain-containing protein</fullName>
    </recommendedName>
</protein>
<feature type="transmembrane region" description="Helical" evidence="2">
    <location>
        <begin position="105"/>
        <end position="126"/>
    </location>
</feature>
<evidence type="ECO:0000313" key="5">
    <source>
        <dbReference type="Proteomes" id="UP000247409"/>
    </source>
</evidence>
<dbReference type="PANTHER" id="PTHR46667">
    <property type="entry name" value="OS05G0182700 PROTEIN"/>
    <property type="match status" value="1"/>
</dbReference>
<keyword evidence="5" id="KW-1185">Reference proteome</keyword>